<protein>
    <submittedName>
        <fullName evidence="2">Uncharacterized protein</fullName>
    </submittedName>
</protein>
<dbReference type="EMBL" id="JAKOGI010001892">
    <property type="protein sequence ID" value="KAJ8423713.1"/>
    <property type="molecule type" value="Genomic_DNA"/>
</dbReference>
<evidence type="ECO:0000313" key="3">
    <source>
        <dbReference type="Proteomes" id="UP001153076"/>
    </source>
</evidence>
<dbReference type="AlphaFoldDB" id="A0A9Q1GSB1"/>
<gene>
    <name evidence="2" type="ORF">Cgig2_016464</name>
</gene>
<keyword evidence="3" id="KW-1185">Reference proteome</keyword>
<evidence type="ECO:0000313" key="2">
    <source>
        <dbReference type="EMBL" id="KAJ8423713.1"/>
    </source>
</evidence>
<reference evidence="2" key="1">
    <citation type="submission" date="2022-04" db="EMBL/GenBank/DDBJ databases">
        <title>Carnegiea gigantea Genome sequencing and assembly v2.</title>
        <authorList>
            <person name="Copetti D."/>
            <person name="Sanderson M.J."/>
            <person name="Burquez A."/>
            <person name="Wojciechowski M.F."/>
        </authorList>
    </citation>
    <scope>NUCLEOTIDE SEQUENCE</scope>
    <source>
        <strain evidence="2">SGP5-SGP5p</strain>
        <tissue evidence="2">Aerial part</tissue>
    </source>
</reference>
<accession>A0A9Q1GSB1</accession>
<comment type="caution">
    <text evidence="2">The sequence shown here is derived from an EMBL/GenBank/DDBJ whole genome shotgun (WGS) entry which is preliminary data.</text>
</comment>
<proteinExistence type="predicted"/>
<name>A0A9Q1GSB1_9CARY</name>
<organism evidence="2 3">
    <name type="scientific">Carnegiea gigantea</name>
    <dbReference type="NCBI Taxonomy" id="171969"/>
    <lineage>
        <taxon>Eukaryota</taxon>
        <taxon>Viridiplantae</taxon>
        <taxon>Streptophyta</taxon>
        <taxon>Embryophyta</taxon>
        <taxon>Tracheophyta</taxon>
        <taxon>Spermatophyta</taxon>
        <taxon>Magnoliopsida</taxon>
        <taxon>eudicotyledons</taxon>
        <taxon>Gunneridae</taxon>
        <taxon>Pentapetalae</taxon>
        <taxon>Caryophyllales</taxon>
        <taxon>Cactineae</taxon>
        <taxon>Cactaceae</taxon>
        <taxon>Cactoideae</taxon>
        <taxon>Echinocereeae</taxon>
        <taxon>Carnegiea</taxon>
    </lineage>
</organism>
<feature type="region of interest" description="Disordered" evidence="1">
    <location>
        <begin position="162"/>
        <end position="229"/>
    </location>
</feature>
<evidence type="ECO:0000256" key="1">
    <source>
        <dbReference type="SAM" id="MobiDB-lite"/>
    </source>
</evidence>
<dbReference type="Proteomes" id="UP001153076">
    <property type="component" value="Unassembled WGS sequence"/>
</dbReference>
<sequence length="229" mass="25101">MVLNDVVALGVSFVIMADTMTSILKCSNGSVPKRLIDPQTEGHRPQFPSLLALIDGRVVAHVPSKNQFKEPKKILYAVLIHEPGTPSWSSYEYSSTPSILSIKEDVVYPWEIDVECRMAKIKMIARLRSPNELLAERTSEGNLRSSSDSYRWSVELEKGHAEEKPCSERAGLGSSGRGDRLSRGSRVLRHLGWTEHPPPQPQGRGFPKDVGAGGAVPPAHGVQIRASKG</sequence>